<reference evidence="1" key="1">
    <citation type="submission" date="2021-06" db="EMBL/GenBank/DDBJ databases">
        <authorList>
            <person name="Kallberg Y."/>
            <person name="Tangrot J."/>
            <person name="Rosling A."/>
        </authorList>
    </citation>
    <scope>NUCLEOTIDE SEQUENCE</scope>
    <source>
        <strain evidence="1">IL203A</strain>
    </source>
</reference>
<feature type="non-terminal residue" evidence="1">
    <location>
        <position position="1"/>
    </location>
</feature>
<accession>A0ACA9R5L7</accession>
<sequence length="51" mass="6022">KLQDKVFNWLKYCLIHISILQYPDYNKLFILFIDTSYQGLGAVLSQIKNSQ</sequence>
<organism evidence="1 2">
    <name type="scientific">Dentiscutata heterogama</name>
    <dbReference type="NCBI Taxonomy" id="1316150"/>
    <lineage>
        <taxon>Eukaryota</taxon>
        <taxon>Fungi</taxon>
        <taxon>Fungi incertae sedis</taxon>
        <taxon>Mucoromycota</taxon>
        <taxon>Glomeromycotina</taxon>
        <taxon>Glomeromycetes</taxon>
        <taxon>Diversisporales</taxon>
        <taxon>Gigasporaceae</taxon>
        <taxon>Dentiscutata</taxon>
    </lineage>
</organism>
<evidence type="ECO:0000313" key="2">
    <source>
        <dbReference type="Proteomes" id="UP000789702"/>
    </source>
</evidence>
<proteinExistence type="predicted"/>
<evidence type="ECO:0000313" key="1">
    <source>
        <dbReference type="EMBL" id="CAG8777500.1"/>
    </source>
</evidence>
<dbReference type="Proteomes" id="UP000789702">
    <property type="component" value="Unassembled WGS sequence"/>
</dbReference>
<comment type="caution">
    <text evidence="1">The sequence shown here is derived from an EMBL/GenBank/DDBJ whole genome shotgun (WGS) entry which is preliminary data.</text>
</comment>
<name>A0ACA9R5L7_9GLOM</name>
<protein>
    <submittedName>
        <fullName evidence="1">7584_t:CDS:1</fullName>
    </submittedName>
</protein>
<keyword evidence="2" id="KW-1185">Reference proteome</keyword>
<feature type="non-terminal residue" evidence="1">
    <location>
        <position position="51"/>
    </location>
</feature>
<dbReference type="EMBL" id="CAJVPU010060736">
    <property type="protein sequence ID" value="CAG8777500.1"/>
    <property type="molecule type" value="Genomic_DNA"/>
</dbReference>
<gene>
    <name evidence="1" type="ORF">DHETER_LOCUS16207</name>
</gene>